<feature type="domain" description="Rhodanese" evidence="1">
    <location>
        <begin position="2"/>
        <end position="79"/>
    </location>
</feature>
<dbReference type="PROSITE" id="PS50206">
    <property type="entry name" value="RHODANESE_3"/>
    <property type="match status" value="1"/>
</dbReference>
<proteinExistence type="predicted"/>
<name>A0A7I8DCV2_9BACL</name>
<sequence length="81" mass="9102">MIDVRQPEEYAGGHISGAKLIPLGELESRIGELNPDHEYLLICRSGRRSIMAYNLLKQHGFEKLYNLQGGMLAWTGEVTTD</sequence>
<dbReference type="Gene3D" id="3.40.250.10">
    <property type="entry name" value="Rhodanese-like domain"/>
    <property type="match status" value="1"/>
</dbReference>
<evidence type="ECO:0000259" key="1">
    <source>
        <dbReference type="PROSITE" id="PS50206"/>
    </source>
</evidence>
<keyword evidence="3" id="KW-1185">Reference proteome</keyword>
<dbReference type="RefSeq" id="WP_226375187.1">
    <property type="nucleotide sequence ID" value="NZ_AP023366.1"/>
</dbReference>
<evidence type="ECO:0000313" key="3">
    <source>
        <dbReference type="Proteomes" id="UP000593802"/>
    </source>
</evidence>
<dbReference type="EMBL" id="AP023366">
    <property type="protein sequence ID" value="BCJ87112.1"/>
    <property type="molecule type" value="Genomic_DNA"/>
</dbReference>
<reference evidence="2 3" key="1">
    <citation type="submission" date="2020-08" db="EMBL/GenBank/DDBJ databases">
        <title>Complete Genome Sequence of Effusibacillus dendaii Strain skT53, Isolated from Farmland soil.</title>
        <authorList>
            <person name="Konishi T."/>
            <person name="Kawasaki H."/>
        </authorList>
    </citation>
    <scope>NUCLEOTIDE SEQUENCE [LARGE SCALE GENOMIC DNA]</scope>
    <source>
        <strain evidence="3">skT53</strain>
    </source>
</reference>
<dbReference type="Proteomes" id="UP000593802">
    <property type="component" value="Chromosome"/>
</dbReference>
<dbReference type="SMART" id="SM00450">
    <property type="entry name" value="RHOD"/>
    <property type="match status" value="1"/>
</dbReference>
<gene>
    <name evidence="2" type="ORF">skT53_20970</name>
</gene>
<dbReference type="PANTHER" id="PTHR43031:SF1">
    <property type="entry name" value="PYRIDINE NUCLEOTIDE-DISULPHIDE OXIDOREDUCTASE"/>
    <property type="match status" value="1"/>
</dbReference>
<dbReference type="KEGG" id="eff:skT53_20970"/>
<dbReference type="InterPro" id="IPR050229">
    <property type="entry name" value="GlpE_sulfurtransferase"/>
</dbReference>
<accession>A0A7I8DCV2</accession>
<organism evidence="2 3">
    <name type="scientific">Effusibacillus dendaii</name>
    <dbReference type="NCBI Taxonomy" id="2743772"/>
    <lineage>
        <taxon>Bacteria</taxon>
        <taxon>Bacillati</taxon>
        <taxon>Bacillota</taxon>
        <taxon>Bacilli</taxon>
        <taxon>Bacillales</taxon>
        <taxon>Alicyclobacillaceae</taxon>
        <taxon>Effusibacillus</taxon>
    </lineage>
</organism>
<dbReference type="Pfam" id="PF00581">
    <property type="entry name" value="Rhodanese"/>
    <property type="match status" value="1"/>
</dbReference>
<dbReference type="InterPro" id="IPR001763">
    <property type="entry name" value="Rhodanese-like_dom"/>
</dbReference>
<dbReference type="InterPro" id="IPR036873">
    <property type="entry name" value="Rhodanese-like_dom_sf"/>
</dbReference>
<protein>
    <recommendedName>
        <fullName evidence="1">Rhodanese domain-containing protein</fullName>
    </recommendedName>
</protein>
<dbReference type="AlphaFoldDB" id="A0A7I8DCV2"/>
<evidence type="ECO:0000313" key="2">
    <source>
        <dbReference type="EMBL" id="BCJ87112.1"/>
    </source>
</evidence>
<dbReference type="PANTHER" id="PTHR43031">
    <property type="entry name" value="FAD-DEPENDENT OXIDOREDUCTASE"/>
    <property type="match status" value="1"/>
</dbReference>
<dbReference type="CDD" id="cd00158">
    <property type="entry name" value="RHOD"/>
    <property type="match status" value="1"/>
</dbReference>
<dbReference type="SUPFAM" id="SSF52821">
    <property type="entry name" value="Rhodanese/Cell cycle control phosphatase"/>
    <property type="match status" value="1"/>
</dbReference>